<comment type="caution">
    <text evidence="3">The sequence shown here is derived from an EMBL/GenBank/DDBJ whole genome shotgun (WGS) entry which is preliminary data.</text>
</comment>
<accession>A0A7X1FT51</accession>
<name>A0A7X1FT51_9SPHN</name>
<evidence type="ECO:0000256" key="1">
    <source>
        <dbReference type="SAM" id="SignalP"/>
    </source>
</evidence>
<proteinExistence type="predicted"/>
<dbReference type="EMBL" id="JACLAW010000007">
    <property type="protein sequence ID" value="MBC2666002.1"/>
    <property type="molecule type" value="Genomic_DNA"/>
</dbReference>
<organism evidence="3 4">
    <name type="scientific">Novosphingobium flavum</name>
    <dbReference type="NCBI Taxonomy" id="1778672"/>
    <lineage>
        <taxon>Bacteria</taxon>
        <taxon>Pseudomonadati</taxon>
        <taxon>Pseudomonadota</taxon>
        <taxon>Alphaproteobacteria</taxon>
        <taxon>Sphingomonadales</taxon>
        <taxon>Sphingomonadaceae</taxon>
        <taxon>Novosphingobium</taxon>
    </lineage>
</organism>
<keyword evidence="1" id="KW-0732">Signal</keyword>
<evidence type="ECO:0000259" key="2">
    <source>
        <dbReference type="Pfam" id="PF13372"/>
    </source>
</evidence>
<dbReference type="InterPro" id="IPR025388">
    <property type="entry name" value="Alginate_export_dom"/>
</dbReference>
<protein>
    <submittedName>
        <fullName evidence="3">Alginate export family protein</fullName>
    </submittedName>
</protein>
<reference evidence="3 4" key="1">
    <citation type="submission" date="2020-08" db="EMBL/GenBank/DDBJ databases">
        <title>The genome sequence of type strain Novosphingobium flavum NBRC 111647.</title>
        <authorList>
            <person name="Liu Y."/>
        </authorList>
    </citation>
    <scope>NUCLEOTIDE SEQUENCE [LARGE SCALE GENOMIC DNA]</scope>
    <source>
        <strain evidence="3 4">NBRC 111647</strain>
    </source>
</reference>
<feature type="domain" description="Alginate export" evidence="2">
    <location>
        <begin position="116"/>
        <end position="254"/>
    </location>
</feature>
<gene>
    <name evidence="3" type="ORF">H7F51_10730</name>
</gene>
<keyword evidence="4" id="KW-1185">Reference proteome</keyword>
<dbReference type="RefSeq" id="WP_185664306.1">
    <property type="nucleotide sequence ID" value="NZ_JACLAW010000007.1"/>
</dbReference>
<feature type="chain" id="PRO_5031413127" evidence="1">
    <location>
        <begin position="28"/>
        <end position="420"/>
    </location>
</feature>
<dbReference type="Gene3D" id="2.40.160.10">
    <property type="entry name" value="Porin"/>
    <property type="match status" value="1"/>
</dbReference>
<feature type="signal peptide" evidence="1">
    <location>
        <begin position="1"/>
        <end position="27"/>
    </location>
</feature>
<dbReference type="Proteomes" id="UP000566813">
    <property type="component" value="Unassembled WGS sequence"/>
</dbReference>
<dbReference type="InterPro" id="IPR023614">
    <property type="entry name" value="Porin_dom_sf"/>
</dbReference>
<evidence type="ECO:0000313" key="3">
    <source>
        <dbReference type="EMBL" id="MBC2666002.1"/>
    </source>
</evidence>
<dbReference type="Pfam" id="PF13372">
    <property type="entry name" value="Alginate_exp"/>
    <property type="match status" value="1"/>
</dbReference>
<sequence>MKTITPRLVPALAALALALALAAPAHAEQAPAAPVPAAPGEWRLGPSLDGRLRTELVRQDGLSADSVTLRLRPGLTAESPFGLSLLVEGEGTLALGSAYNAYPFAVLSSQRRVQYALVADPETLELNRLQLQYRSSALTVTLGRQRIVMDDARLVGNAGWRQNEQTFDALRAEAKLGPLSLDLAYATSQRTIFGRDAGERMAYDGRLVFLNAGVTAGPVRLKTFAYLLDYDAKEQIGGQAAQLADAATLGLRANAAFKLPGNAKLDLAAIWASQSSWADNPADYRVDYLFAEACLSLGKLSVTAGGERLGSDGVHAFQRPAANQPRFDQYIITPAAGLSDTWAGLSYRVTGVPLAGTAIASVTAHRFAAAASDQSYGTGIEAALALPLGRATLLFKVSDFDGTVPGTSWTKFWLQADFAL</sequence>
<evidence type="ECO:0000313" key="4">
    <source>
        <dbReference type="Proteomes" id="UP000566813"/>
    </source>
</evidence>
<dbReference type="AlphaFoldDB" id="A0A7X1FT51"/>